<dbReference type="AlphaFoldDB" id="A0A0F9R253"/>
<dbReference type="EMBL" id="LAZR01004120">
    <property type="protein sequence ID" value="KKN11583.1"/>
    <property type="molecule type" value="Genomic_DNA"/>
</dbReference>
<comment type="caution">
    <text evidence="1">The sequence shown here is derived from an EMBL/GenBank/DDBJ whole genome shotgun (WGS) entry which is preliminary data.</text>
</comment>
<protein>
    <submittedName>
        <fullName evidence="1">Uncharacterized protein</fullName>
    </submittedName>
</protein>
<sequence>MNEEQYLLQCLQEEAAEVIHAASKCNRFGLESTNPEYQIDNRQHLENEVGDLMGVLKILYKRTIIRMPPSYIELFKEKKVLDSIELARELGTVDGPKHE</sequence>
<dbReference type="SUPFAM" id="SSF101386">
    <property type="entry name" value="all-alpha NTP pyrophosphatases"/>
    <property type="match status" value="1"/>
</dbReference>
<name>A0A0F9R253_9ZZZZ</name>
<evidence type="ECO:0000313" key="1">
    <source>
        <dbReference type="EMBL" id="KKN11583.1"/>
    </source>
</evidence>
<accession>A0A0F9R253</accession>
<proteinExistence type="predicted"/>
<organism evidence="1">
    <name type="scientific">marine sediment metagenome</name>
    <dbReference type="NCBI Taxonomy" id="412755"/>
    <lineage>
        <taxon>unclassified sequences</taxon>
        <taxon>metagenomes</taxon>
        <taxon>ecological metagenomes</taxon>
    </lineage>
</organism>
<reference evidence="1" key="1">
    <citation type="journal article" date="2015" name="Nature">
        <title>Complex archaea that bridge the gap between prokaryotes and eukaryotes.</title>
        <authorList>
            <person name="Spang A."/>
            <person name="Saw J.H."/>
            <person name="Jorgensen S.L."/>
            <person name="Zaremba-Niedzwiedzka K."/>
            <person name="Martijn J."/>
            <person name="Lind A.E."/>
            <person name="van Eijk R."/>
            <person name="Schleper C."/>
            <person name="Guy L."/>
            <person name="Ettema T.J."/>
        </authorList>
    </citation>
    <scope>NUCLEOTIDE SEQUENCE</scope>
</reference>
<gene>
    <name evidence="1" type="ORF">LCGC14_1025030</name>
</gene>